<protein>
    <submittedName>
        <fullName evidence="1">Uncharacterized protein</fullName>
    </submittedName>
</protein>
<gene>
    <name evidence="1" type="ORF">DV515_00019881</name>
</gene>
<reference evidence="1 2" key="1">
    <citation type="journal article" date="2018" name="Proc. R. Soc. B">
        <title>A non-coding region near Follistatin controls head colour polymorphism in the Gouldian finch.</title>
        <authorList>
            <person name="Toomey M.B."/>
            <person name="Marques C.I."/>
            <person name="Andrade P."/>
            <person name="Araujo P.M."/>
            <person name="Sabatino S."/>
            <person name="Gazda M.A."/>
            <person name="Afonso S."/>
            <person name="Lopes R.J."/>
            <person name="Corbo J.C."/>
            <person name="Carneiro M."/>
        </authorList>
    </citation>
    <scope>NUCLEOTIDE SEQUENCE [LARGE SCALE GENOMIC DNA]</scope>
    <source>
        <strain evidence="1">Red01</strain>
        <tissue evidence="1">Muscle</tissue>
    </source>
</reference>
<evidence type="ECO:0000313" key="1">
    <source>
        <dbReference type="EMBL" id="RLV61919.1"/>
    </source>
</evidence>
<proteinExistence type="predicted"/>
<comment type="caution">
    <text evidence="1">The sequence shown here is derived from an EMBL/GenBank/DDBJ whole genome shotgun (WGS) entry which is preliminary data.</text>
</comment>
<dbReference type="EMBL" id="QUSF01014315">
    <property type="protein sequence ID" value="RLV61919.1"/>
    <property type="molecule type" value="Genomic_DNA"/>
</dbReference>
<organism evidence="1 2">
    <name type="scientific">Chloebia gouldiae</name>
    <name type="common">Gouldian finch</name>
    <name type="synonym">Erythrura gouldiae</name>
    <dbReference type="NCBI Taxonomy" id="44316"/>
    <lineage>
        <taxon>Eukaryota</taxon>
        <taxon>Metazoa</taxon>
        <taxon>Chordata</taxon>
        <taxon>Craniata</taxon>
        <taxon>Vertebrata</taxon>
        <taxon>Euteleostomi</taxon>
        <taxon>Archelosauria</taxon>
        <taxon>Archosauria</taxon>
        <taxon>Dinosauria</taxon>
        <taxon>Saurischia</taxon>
        <taxon>Theropoda</taxon>
        <taxon>Coelurosauria</taxon>
        <taxon>Aves</taxon>
        <taxon>Neognathae</taxon>
        <taxon>Neoaves</taxon>
        <taxon>Telluraves</taxon>
        <taxon>Australaves</taxon>
        <taxon>Passeriformes</taxon>
        <taxon>Passeroidea</taxon>
        <taxon>Passeridae</taxon>
        <taxon>Chloebia</taxon>
    </lineage>
</organism>
<dbReference type="AlphaFoldDB" id="A0A3L8Q401"/>
<dbReference type="Proteomes" id="UP000276834">
    <property type="component" value="Unassembled WGS sequence"/>
</dbReference>
<evidence type="ECO:0000313" key="2">
    <source>
        <dbReference type="Proteomes" id="UP000276834"/>
    </source>
</evidence>
<accession>A0A3L8Q401</accession>
<sequence>MAALAEGAVPGDINPGEVTADLGGPSGWVLGVLGDPGCPGGALEWSPGSPGFRGVYRVPSPPKVIWGVVEALLGPRVPDPKP</sequence>
<keyword evidence="2" id="KW-1185">Reference proteome</keyword>
<name>A0A3L8Q401_CHLGU</name>